<reference evidence="2" key="1">
    <citation type="submission" date="2021-06" db="EMBL/GenBank/DDBJ databases">
        <authorList>
            <person name="Kallberg Y."/>
            <person name="Tangrot J."/>
            <person name="Rosling A."/>
        </authorList>
    </citation>
    <scope>NUCLEOTIDE SEQUENCE</scope>
    <source>
        <strain evidence="2">FL966</strain>
    </source>
</reference>
<evidence type="ECO:0000313" key="2">
    <source>
        <dbReference type="EMBL" id="CAG8835986.1"/>
    </source>
</evidence>
<accession>A0A9N9PMU4</accession>
<dbReference type="Proteomes" id="UP000789759">
    <property type="component" value="Unassembled WGS sequence"/>
</dbReference>
<name>A0A9N9PMU4_9GLOM</name>
<evidence type="ECO:0000313" key="3">
    <source>
        <dbReference type="Proteomes" id="UP000789759"/>
    </source>
</evidence>
<feature type="non-terminal residue" evidence="2">
    <location>
        <position position="1"/>
    </location>
</feature>
<sequence>NAQVATFITDREIALLAAISEEFPQARHQLCTWHIFKNIRNKLKKHVDIDEFIKAIQKLAYDDSLEIHHIEQEITSL</sequence>
<comment type="caution">
    <text evidence="2">The sequence shown here is derived from an EMBL/GenBank/DDBJ whole genome shotgun (WGS) entry which is preliminary data.</text>
</comment>
<dbReference type="InterPro" id="IPR052579">
    <property type="entry name" value="Zinc_finger_SWIM"/>
</dbReference>
<feature type="domain" description="MULE transposase" evidence="1">
    <location>
        <begin position="4"/>
        <end position="38"/>
    </location>
</feature>
<organism evidence="2 3">
    <name type="scientific">Cetraspora pellucida</name>
    <dbReference type="NCBI Taxonomy" id="1433469"/>
    <lineage>
        <taxon>Eukaryota</taxon>
        <taxon>Fungi</taxon>
        <taxon>Fungi incertae sedis</taxon>
        <taxon>Mucoromycota</taxon>
        <taxon>Glomeromycotina</taxon>
        <taxon>Glomeromycetes</taxon>
        <taxon>Diversisporales</taxon>
        <taxon>Gigasporaceae</taxon>
        <taxon>Cetraspora</taxon>
    </lineage>
</organism>
<dbReference type="OrthoDB" id="2437251at2759"/>
<dbReference type="EMBL" id="CAJVQA010077381">
    <property type="protein sequence ID" value="CAG8835986.1"/>
    <property type="molecule type" value="Genomic_DNA"/>
</dbReference>
<gene>
    <name evidence="2" type="ORF">CPELLU_LOCUS21330</name>
</gene>
<dbReference type="Pfam" id="PF10551">
    <property type="entry name" value="MULE"/>
    <property type="match status" value="1"/>
</dbReference>
<protein>
    <submittedName>
        <fullName evidence="2">2031_t:CDS:1</fullName>
    </submittedName>
</protein>
<dbReference type="PANTHER" id="PTHR31569">
    <property type="entry name" value="SWIM-TYPE DOMAIN-CONTAINING PROTEIN"/>
    <property type="match status" value="1"/>
</dbReference>
<dbReference type="AlphaFoldDB" id="A0A9N9PMU4"/>
<dbReference type="PANTHER" id="PTHR31569:SF4">
    <property type="entry name" value="SWIM-TYPE DOMAIN-CONTAINING PROTEIN"/>
    <property type="match status" value="1"/>
</dbReference>
<dbReference type="InterPro" id="IPR018289">
    <property type="entry name" value="MULE_transposase_dom"/>
</dbReference>
<evidence type="ECO:0000259" key="1">
    <source>
        <dbReference type="Pfam" id="PF10551"/>
    </source>
</evidence>
<proteinExistence type="predicted"/>
<keyword evidence="3" id="KW-1185">Reference proteome</keyword>